<dbReference type="GO" id="GO:0003723">
    <property type="term" value="F:RNA binding"/>
    <property type="evidence" value="ECO:0007669"/>
    <property type="project" value="UniProtKB-KW"/>
</dbReference>
<proteinExistence type="predicted"/>
<accession>A0A317SGY6</accession>
<dbReference type="PANTHER" id="PTHR13734">
    <property type="entry name" value="TRNA-NUCLEOTIDYLTRANSFERASE"/>
    <property type="match status" value="1"/>
</dbReference>
<keyword evidence="1" id="KW-0694">RNA-binding</keyword>
<evidence type="ECO:0000313" key="2">
    <source>
        <dbReference type="EMBL" id="PWW72676.1"/>
    </source>
</evidence>
<sequence>MKNKGTKVPGTINLSLLAYYGGRQSIPGIARLFSLVQKTLQNMSTPILTNTPARCQPPILTTLHTLNLSSEEAAICKLFVDTAQEVDKDKPENDPLYISTNIEKYSPKPDSMSKIESNPKKSKYLETASMKILGLDIDFVNLRSKLYSRDSWIPHMVCSTLPSTVSRGDVDLMAPGIQNPKQDALHRNCTSTPSFTICTELVEGFTGLGLQDLATHLICTPLPPKETSADDPPPPPPPNPLCLMHRLYHSRLSLTPTNHLPPVLQPALETKISRERIGIGIIKMIKGCSPHAPLSLIQEVDHYNEIFAPPIQDLPLLPVQDMKIAADIIRRQLFGSTSSHPRISKLLTTTSKKCPAWLIVATSPQKNQRLSLANKKNTPAAATAIKEGLRYPNSRVIQNMVINLEHWGRGKMGLEMRTLGTNWKNQVSACSMFELMDLKNSSDDEVEERGVIDGCETFLKTIAEKVLGGHFNLKSNDLAVECALTPGAWVKPTIEESLQHQLDNPH</sequence>
<dbReference type="Proteomes" id="UP000246991">
    <property type="component" value="Unassembled WGS sequence"/>
</dbReference>
<evidence type="ECO:0000256" key="1">
    <source>
        <dbReference type="ARBA" id="ARBA00022884"/>
    </source>
</evidence>
<organism evidence="2 3">
    <name type="scientific">Tuber magnatum</name>
    <name type="common">white Piedmont truffle</name>
    <dbReference type="NCBI Taxonomy" id="42249"/>
    <lineage>
        <taxon>Eukaryota</taxon>
        <taxon>Fungi</taxon>
        <taxon>Dikarya</taxon>
        <taxon>Ascomycota</taxon>
        <taxon>Pezizomycotina</taxon>
        <taxon>Pezizomycetes</taxon>
        <taxon>Pezizales</taxon>
        <taxon>Tuberaceae</taxon>
        <taxon>Tuber</taxon>
    </lineage>
</organism>
<dbReference type="GO" id="GO:0001680">
    <property type="term" value="P:tRNA 3'-terminal CCA addition"/>
    <property type="evidence" value="ECO:0007669"/>
    <property type="project" value="TreeGrafter"/>
</dbReference>
<dbReference type="EMBL" id="PYWC01000097">
    <property type="protein sequence ID" value="PWW72676.1"/>
    <property type="molecule type" value="Genomic_DNA"/>
</dbReference>
<comment type="caution">
    <text evidence="2">The sequence shown here is derived from an EMBL/GenBank/DDBJ whole genome shotgun (WGS) entry which is preliminary data.</text>
</comment>
<reference evidence="2 3" key="1">
    <citation type="submission" date="2018-03" db="EMBL/GenBank/DDBJ databases">
        <title>Genomes of Pezizomycetes fungi and the evolution of truffles.</title>
        <authorList>
            <person name="Murat C."/>
            <person name="Payen T."/>
            <person name="Noel B."/>
            <person name="Kuo A."/>
            <person name="Martin F.M."/>
        </authorList>
    </citation>
    <scope>NUCLEOTIDE SEQUENCE [LARGE SCALE GENOMIC DNA]</scope>
    <source>
        <strain evidence="2">091103-1</strain>
    </source>
</reference>
<gene>
    <name evidence="2" type="ORF">C7212DRAFT_360039</name>
</gene>
<dbReference type="GO" id="GO:0052929">
    <property type="term" value="F:ATP:3'-cytidine-cytidine-tRNA adenylyltransferase activity"/>
    <property type="evidence" value="ECO:0007669"/>
    <property type="project" value="TreeGrafter"/>
</dbReference>
<name>A0A317SGY6_9PEZI</name>
<dbReference type="AlphaFoldDB" id="A0A317SGY6"/>
<keyword evidence="3" id="KW-1185">Reference proteome</keyword>
<dbReference type="STRING" id="42249.A0A317SGY6"/>
<dbReference type="OrthoDB" id="445712at2759"/>
<protein>
    <submittedName>
        <fullName evidence="2">Uncharacterized protein</fullName>
    </submittedName>
</protein>
<dbReference type="GO" id="GO:0052927">
    <property type="term" value="F:CC tRNA cytidylyltransferase activity"/>
    <property type="evidence" value="ECO:0007669"/>
    <property type="project" value="TreeGrafter"/>
</dbReference>
<evidence type="ECO:0000313" key="3">
    <source>
        <dbReference type="Proteomes" id="UP000246991"/>
    </source>
</evidence>
<dbReference type="PANTHER" id="PTHR13734:SF5">
    <property type="entry name" value="CCA TRNA NUCLEOTIDYLTRANSFERASE, MITOCHONDRIAL"/>
    <property type="match status" value="1"/>
</dbReference>
<dbReference type="SUPFAM" id="SSF81891">
    <property type="entry name" value="Poly A polymerase C-terminal region-like"/>
    <property type="match status" value="1"/>
</dbReference>